<evidence type="ECO:0000256" key="7">
    <source>
        <dbReference type="ARBA" id="ARBA00023180"/>
    </source>
</evidence>
<dbReference type="Pfam" id="PF11721">
    <property type="entry name" value="Malectin"/>
    <property type="match status" value="1"/>
</dbReference>
<evidence type="ECO:0000259" key="10">
    <source>
        <dbReference type="Pfam" id="PF11721"/>
    </source>
</evidence>
<dbReference type="InterPro" id="IPR032675">
    <property type="entry name" value="LRR_dom_sf"/>
</dbReference>
<keyword evidence="2" id="KW-0597">Phosphoprotein</keyword>
<protein>
    <recommendedName>
        <fullName evidence="1">non-specific serine/threonine protein kinase</fullName>
        <ecNumber evidence="1">2.7.11.1</ecNumber>
    </recommendedName>
</protein>
<gene>
    <name evidence="11" type="ORF">HHK36_005194</name>
</gene>
<dbReference type="Gene3D" id="2.60.120.430">
    <property type="entry name" value="Galactose-binding lectin"/>
    <property type="match status" value="1"/>
</dbReference>
<evidence type="ECO:0000256" key="9">
    <source>
        <dbReference type="SAM" id="SignalP"/>
    </source>
</evidence>
<keyword evidence="8" id="KW-0812">Transmembrane</keyword>
<dbReference type="InterPro" id="IPR001611">
    <property type="entry name" value="Leu-rich_rpt"/>
</dbReference>
<dbReference type="EC" id="2.7.11.1" evidence="1"/>
<feature type="signal peptide" evidence="9">
    <location>
        <begin position="1"/>
        <end position="23"/>
    </location>
</feature>
<keyword evidence="4 9" id="KW-0732">Signal</keyword>
<dbReference type="Pfam" id="PF00560">
    <property type="entry name" value="LRR_1"/>
    <property type="match status" value="4"/>
</dbReference>
<proteinExistence type="predicted"/>
<dbReference type="EMBL" id="JABCRI010000003">
    <property type="protein sequence ID" value="KAF8409121.1"/>
    <property type="molecule type" value="Genomic_DNA"/>
</dbReference>
<keyword evidence="6" id="KW-0067">ATP-binding</keyword>
<dbReference type="PROSITE" id="PS51257">
    <property type="entry name" value="PROKAR_LIPOPROTEIN"/>
    <property type="match status" value="1"/>
</dbReference>
<dbReference type="SUPFAM" id="SSF52058">
    <property type="entry name" value="L domain-like"/>
    <property type="match status" value="1"/>
</dbReference>
<evidence type="ECO:0000256" key="4">
    <source>
        <dbReference type="ARBA" id="ARBA00022729"/>
    </source>
</evidence>
<dbReference type="FunFam" id="3.80.10.10:FF:000433">
    <property type="entry name" value="Putative LRR receptor-like serine/threonine-protein kinase isoform A"/>
    <property type="match status" value="1"/>
</dbReference>
<keyword evidence="8" id="KW-0472">Membrane</keyword>
<reference evidence="11 12" key="1">
    <citation type="submission" date="2020-04" db="EMBL/GenBank/DDBJ databases">
        <title>Plant Genome Project.</title>
        <authorList>
            <person name="Zhang R.-G."/>
        </authorList>
    </citation>
    <scope>NUCLEOTIDE SEQUENCE [LARGE SCALE GENOMIC DNA]</scope>
    <source>
        <strain evidence="11">YNK0</strain>
        <tissue evidence="11">Leaf</tissue>
    </source>
</reference>
<dbReference type="FunFam" id="2.60.120.430:FF:000004">
    <property type="entry name" value="Putative leucine-rich repeat receptor-like serine/threonine-protein kinase"/>
    <property type="match status" value="1"/>
</dbReference>
<name>A0A834ZL21_TETSI</name>
<keyword evidence="3" id="KW-0808">Transferase</keyword>
<dbReference type="FunFam" id="3.80.10.10:FF:001026">
    <property type="entry name" value="Putative leucine-rich repeat receptor-like serine/threonine-protein kinase isoform A"/>
    <property type="match status" value="1"/>
</dbReference>
<feature type="transmembrane region" description="Helical" evidence="8">
    <location>
        <begin position="576"/>
        <end position="599"/>
    </location>
</feature>
<keyword evidence="5" id="KW-0547">Nucleotide-binding</keyword>
<feature type="domain" description="Malectin" evidence="10">
    <location>
        <begin position="375"/>
        <end position="558"/>
    </location>
</feature>
<dbReference type="GO" id="GO:0005524">
    <property type="term" value="F:ATP binding"/>
    <property type="evidence" value="ECO:0007669"/>
    <property type="project" value="UniProtKB-KW"/>
</dbReference>
<sequence>MFLGRFFLVWVIGFSCFLSFAFGAALLPDDEVEVLREIGKTLGKNWNFSVDPCSGQEEWITAIPVKRSENAVTCNCSFLNSTVCHVVSIVLKSQSLPGVLPPELARLPYLQEIDVTRNYLNGTIPRVWGSMQLVNISLLGNRLSGSIPKELGNISTLVTLNLESNWLSGVLPPELGNLSNIERILISSNNFTGELPETLARLTKLEDFRISDNHFTGKIPNFIQNWTNLEKIAIQASGLEGPIPSSISLLEKLSDMRISDINGNRAFPPLSKMKNMKTLDLSFNKLSGEIPGSFNSLSDVDFMYLTGNLLTGLVSDSTSRKGDNFDLSYNNFTLGSSGTSCQERNVNLFASSSLGNTSGVVPCLKSLHCQRSLYSFHINCGGDEAKINGVTYGEDLDLASPSRFFQSRYNWAFSSTGNFMDDNFDKDSYTVKNTSILSMNNSQLYVKARVSPISLTYYGFCLESGNYTVNLHFAEIMFTGDKTYSSLGRRIFDIYIQGKLVQKDFNIADEDGGVGKEVIKRFRAVVTNSTLEIRFYWAGKGTTAIPSRGIYGPLISAISVVSDDEPPPEGGKKISAGAVVGIVAAGLCIVFIVLGILWWKGCLGGKNSVDQVLR</sequence>
<evidence type="ECO:0000256" key="8">
    <source>
        <dbReference type="SAM" id="Phobius"/>
    </source>
</evidence>
<dbReference type="AlphaFoldDB" id="A0A834ZL21"/>
<keyword evidence="8" id="KW-1133">Transmembrane helix</keyword>
<evidence type="ECO:0000313" key="11">
    <source>
        <dbReference type="EMBL" id="KAF8409121.1"/>
    </source>
</evidence>
<dbReference type="OMA" id="GQEEWIT"/>
<accession>A0A834ZL21</accession>
<dbReference type="PANTHER" id="PTHR48006:SF81">
    <property type="entry name" value="PROTEIN KINASE DOMAIN-CONTAINING PROTEIN"/>
    <property type="match status" value="1"/>
</dbReference>
<evidence type="ECO:0000313" key="12">
    <source>
        <dbReference type="Proteomes" id="UP000655225"/>
    </source>
</evidence>
<evidence type="ECO:0000256" key="5">
    <source>
        <dbReference type="ARBA" id="ARBA00022741"/>
    </source>
</evidence>
<organism evidence="11 12">
    <name type="scientific">Tetracentron sinense</name>
    <name type="common">Spur-leaf</name>
    <dbReference type="NCBI Taxonomy" id="13715"/>
    <lineage>
        <taxon>Eukaryota</taxon>
        <taxon>Viridiplantae</taxon>
        <taxon>Streptophyta</taxon>
        <taxon>Embryophyta</taxon>
        <taxon>Tracheophyta</taxon>
        <taxon>Spermatophyta</taxon>
        <taxon>Magnoliopsida</taxon>
        <taxon>Trochodendrales</taxon>
        <taxon>Trochodendraceae</taxon>
        <taxon>Tetracentron</taxon>
    </lineage>
</organism>
<comment type="caution">
    <text evidence="11">The sequence shown here is derived from an EMBL/GenBank/DDBJ whole genome shotgun (WGS) entry which is preliminary data.</text>
</comment>
<dbReference type="InterPro" id="IPR051824">
    <property type="entry name" value="LRR_Rcpt-Like_S/T_Kinase"/>
</dbReference>
<dbReference type="GO" id="GO:0004674">
    <property type="term" value="F:protein serine/threonine kinase activity"/>
    <property type="evidence" value="ECO:0007669"/>
    <property type="project" value="UniProtKB-EC"/>
</dbReference>
<evidence type="ECO:0000256" key="3">
    <source>
        <dbReference type="ARBA" id="ARBA00022679"/>
    </source>
</evidence>
<evidence type="ECO:0000256" key="2">
    <source>
        <dbReference type="ARBA" id="ARBA00022553"/>
    </source>
</evidence>
<keyword evidence="12" id="KW-1185">Reference proteome</keyword>
<dbReference type="OrthoDB" id="1897577at2759"/>
<dbReference type="Gene3D" id="3.80.10.10">
    <property type="entry name" value="Ribonuclease Inhibitor"/>
    <property type="match status" value="1"/>
</dbReference>
<evidence type="ECO:0000256" key="1">
    <source>
        <dbReference type="ARBA" id="ARBA00012513"/>
    </source>
</evidence>
<keyword evidence="7" id="KW-0325">Glycoprotein</keyword>
<dbReference type="Proteomes" id="UP000655225">
    <property type="component" value="Unassembled WGS sequence"/>
</dbReference>
<dbReference type="InterPro" id="IPR021720">
    <property type="entry name" value="Malectin_dom"/>
</dbReference>
<feature type="chain" id="PRO_5032368646" description="non-specific serine/threonine protein kinase" evidence="9">
    <location>
        <begin position="24"/>
        <end position="614"/>
    </location>
</feature>
<evidence type="ECO:0000256" key="6">
    <source>
        <dbReference type="ARBA" id="ARBA00022840"/>
    </source>
</evidence>
<dbReference type="PANTHER" id="PTHR48006">
    <property type="entry name" value="LEUCINE-RICH REPEAT-CONTAINING PROTEIN DDB_G0281931-RELATED"/>
    <property type="match status" value="1"/>
</dbReference>